<organism evidence="3 4">
    <name type="scientific">Methylocaldum marinum</name>
    <dbReference type="NCBI Taxonomy" id="1432792"/>
    <lineage>
        <taxon>Bacteria</taxon>
        <taxon>Pseudomonadati</taxon>
        <taxon>Pseudomonadota</taxon>
        <taxon>Gammaproteobacteria</taxon>
        <taxon>Methylococcales</taxon>
        <taxon>Methylococcaceae</taxon>
        <taxon>Methylocaldum</taxon>
    </lineage>
</organism>
<evidence type="ECO:0000256" key="1">
    <source>
        <dbReference type="SAM" id="MobiDB-lite"/>
    </source>
</evidence>
<dbReference type="InterPro" id="IPR002559">
    <property type="entry name" value="Transposase_11"/>
</dbReference>
<dbReference type="GO" id="GO:0003677">
    <property type="term" value="F:DNA binding"/>
    <property type="evidence" value="ECO:0007669"/>
    <property type="project" value="InterPro"/>
</dbReference>
<feature type="compositionally biased region" description="Basic residues" evidence="1">
    <location>
        <begin position="412"/>
        <end position="422"/>
    </location>
</feature>
<dbReference type="GO" id="GO:0006313">
    <property type="term" value="P:DNA transposition"/>
    <property type="evidence" value="ECO:0007669"/>
    <property type="project" value="InterPro"/>
</dbReference>
<dbReference type="PANTHER" id="PTHR33258:SF1">
    <property type="entry name" value="TRANSPOSASE INSL FOR INSERTION SEQUENCE ELEMENT IS186A-RELATED"/>
    <property type="match status" value="1"/>
</dbReference>
<dbReference type="OrthoDB" id="574256at2"/>
<proteinExistence type="predicted"/>
<dbReference type="PANTHER" id="PTHR33258">
    <property type="entry name" value="TRANSPOSASE INSL FOR INSERTION SEQUENCE ELEMENT IS186A-RELATED"/>
    <property type="match status" value="1"/>
</dbReference>
<dbReference type="AlphaFoldDB" id="A0A250KQL7"/>
<feature type="region of interest" description="Disordered" evidence="1">
    <location>
        <begin position="409"/>
        <end position="442"/>
    </location>
</feature>
<dbReference type="GO" id="GO:0004803">
    <property type="term" value="F:transposase activity"/>
    <property type="evidence" value="ECO:0007669"/>
    <property type="project" value="InterPro"/>
</dbReference>
<name>A0A250KQL7_9GAMM</name>
<sequence>MIELLCRKMPLSSLLRGLLERCFAAERLEALFEAHAREQYTRDLLFSTVCDLLLSVVLRVYPSTHAAYQDRQQELNVSVVALYDKLKGIEVAVSAALVRETARDLSALLDALDCPPKPWLPGYAVRILDGNCLEASEKRLGVHQGLAAAALPGKSLVVLDPERRLLVEVVPCEDGHAQERSLLEAVLPTVQAGEVWIADRNFCTLGFLRGLRERQAAVVVRRHRSLPFGEQTPFAPAVGGEAGQRLFEQRIEVEGRTYRCVRIELPAPTRDGDTHLDVLTDLPDTVDAATVARLYRKRWTLETAFQHLEQHFASELNTLAYPRAALFGFCLALVAYNVFSVMRAALDSAHSEPVSKGVSSYYIAHEISATFRALLLLGEALDWQFLATCPPVQFAHWLRDVARNVRLDSLKKHGRGPKKPPQKKPYDPKQPHVSTYKLLRDQ</sequence>
<accession>A0A250KQL7</accession>
<dbReference type="RefSeq" id="WP_119628905.1">
    <property type="nucleotide sequence ID" value="NZ_AP017928.1"/>
</dbReference>
<evidence type="ECO:0000313" key="4">
    <source>
        <dbReference type="Proteomes" id="UP000266313"/>
    </source>
</evidence>
<feature type="domain" description="Transposase IS4-like" evidence="2">
    <location>
        <begin position="154"/>
        <end position="337"/>
    </location>
</feature>
<dbReference type="KEGG" id="mmai:sS8_1311"/>
<evidence type="ECO:0000259" key="2">
    <source>
        <dbReference type="Pfam" id="PF01609"/>
    </source>
</evidence>
<gene>
    <name evidence="3" type="ORF">sS8_1311</name>
</gene>
<dbReference type="InterPro" id="IPR012337">
    <property type="entry name" value="RNaseH-like_sf"/>
</dbReference>
<reference evidence="3 4" key="1">
    <citation type="submission" date="2016-12" db="EMBL/GenBank/DDBJ databases">
        <title>Genome sequencing of Methylocaldum marinum.</title>
        <authorList>
            <person name="Takeuchi M."/>
            <person name="Kamagata Y."/>
            <person name="Hiraoka S."/>
            <person name="Oshima K."/>
            <person name="Hattori M."/>
            <person name="Iwasaki W."/>
        </authorList>
    </citation>
    <scope>NUCLEOTIDE SEQUENCE [LARGE SCALE GENOMIC DNA]</scope>
    <source>
        <strain evidence="3 4">S8</strain>
    </source>
</reference>
<protein>
    <submittedName>
        <fullName evidence="3">Transposase DDE domain-containing protein</fullName>
    </submittedName>
</protein>
<evidence type="ECO:0000313" key="3">
    <source>
        <dbReference type="EMBL" id="BBA33271.1"/>
    </source>
</evidence>
<dbReference type="Pfam" id="PF01609">
    <property type="entry name" value="DDE_Tnp_1"/>
    <property type="match status" value="1"/>
</dbReference>
<dbReference type="EMBL" id="AP017928">
    <property type="protein sequence ID" value="BBA33271.1"/>
    <property type="molecule type" value="Genomic_DNA"/>
</dbReference>
<dbReference type="Proteomes" id="UP000266313">
    <property type="component" value="Chromosome"/>
</dbReference>
<keyword evidence="4" id="KW-1185">Reference proteome</keyword>
<dbReference type="SUPFAM" id="SSF53098">
    <property type="entry name" value="Ribonuclease H-like"/>
    <property type="match status" value="1"/>
</dbReference>